<dbReference type="GO" id="GO:0005634">
    <property type="term" value="C:nucleus"/>
    <property type="evidence" value="ECO:0007669"/>
    <property type="project" value="TreeGrafter"/>
</dbReference>
<evidence type="ECO:0000256" key="4">
    <source>
        <dbReference type="ARBA" id="ARBA00022777"/>
    </source>
</evidence>
<dbReference type="GO" id="GO:0005524">
    <property type="term" value="F:ATP binding"/>
    <property type="evidence" value="ECO:0007669"/>
    <property type="project" value="UniProtKB-UniRule"/>
</dbReference>
<dbReference type="AlphaFoldDB" id="A0A317XC99"/>
<feature type="domain" description="Protein kinase" evidence="7">
    <location>
        <begin position="37"/>
        <end position="386"/>
    </location>
</feature>
<sequence>MDQPLLSCPIDAEPLDRYRRGGYHPIILGCVLGNGRYKILHKLGWGGYSTVWVARDQKEETYVAVKICISEEANDSNLRDLDILNKVTSKQPSTPHVMRILDHFDLDGPNGAHHCLVLELLGPSVPDVIESRFRDGRLPGALAKAVTKQALLGLDFLHDQEIAHGDLHTRNLAFDIAPMDNLTEDEVIKILGKPEIGHVHRNDGQSLGPGIPEYIVRPASTSSWPLSHTIKIIDYGESFSQQSVPRTLHTPLEVRAPEVIFQDSLDYRVDLWSLGCMLFELFTGQPPFDSLFTTPKIIVGQMQEITNDALPERWLGAWETMRGSTIMESSGPRLQEWLEEVYFDNEKKEDLTKEDIVQLGHIIQSLLRFEPSARASVKEVLNDPWFRN</sequence>
<dbReference type="EMBL" id="MSFK01000001">
    <property type="protein sequence ID" value="PWY96163.1"/>
    <property type="molecule type" value="Genomic_DNA"/>
</dbReference>
<dbReference type="Proteomes" id="UP000246702">
    <property type="component" value="Unassembled WGS sequence"/>
</dbReference>
<keyword evidence="5 6" id="KW-0067">ATP-binding</keyword>
<evidence type="ECO:0000256" key="2">
    <source>
        <dbReference type="ARBA" id="ARBA00022679"/>
    </source>
</evidence>
<dbReference type="GO" id="GO:0043484">
    <property type="term" value="P:regulation of RNA splicing"/>
    <property type="evidence" value="ECO:0007669"/>
    <property type="project" value="TreeGrafter"/>
</dbReference>
<dbReference type="PANTHER" id="PTHR45646">
    <property type="entry name" value="SERINE/THREONINE-PROTEIN KINASE DOA-RELATED"/>
    <property type="match status" value="1"/>
</dbReference>
<dbReference type="InterPro" id="IPR000719">
    <property type="entry name" value="Prot_kinase_dom"/>
</dbReference>
<evidence type="ECO:0000259" key="7">
    <source>
        <dbReference type="PROSITE" id="PS50011"/>
    </source>
</evidence>
<evidence type="ECO:0000256" key="5">
    <source>
        <dbReference type="ARBA" id="ARBA00022840"/>
    </source>
</evidence>
<dbReference type="InterPro" id="IPR011009">
    <property type="entry name" value="Kinase-like_dom_sf"/>
</dbReference>
<dbReference type="PROSITE" id="PS00107">
    <property type="entry name" value="PROTEIN_KINASE_ATP"/>
    <property type="match status" value="1"/>
</dbReference>
<keyword evidence="1" id="KW-0723">Serine/threonine-protein kinase</keyword>
<keyword evidence="2" id="KW-0808">Transferase</keyword>
<keyword evidence="3 6" id="KW-0547">Nucleotide-binding</keyword>
<dbReference type="RefSeq" id="XP_025472924.1">
    <property type="nucleotide sequence ID" value="XM_025607580.1"/>
</dbReference>
<dbReference type="Pfam" id="PF00069">
    <property type="entry name" value="Pkinase"/>
    <property type="match status" value="2"/>
</dbReference>
<dbReference type="GeneID" id="37109723"/>
<proteinExistence type="predicted"/>
<keyword evidence="4 8" id="KW-0418">Kinase</keyword>
<dbReference type="SMART" id="SM00220">
    <property type="entry name" value="S_TKc"/>
    <property type="match status" value="1"/>
</dbReference>
<dbReference type="OrthoDB" id="5979581at2759"/>
<dbReference type="Gene3D" id="3.30.200.20">
    <property type="entry name" value="Phosphorylase Kinase, domain 1"/>
    <property type="match status" value="1"/>
</dbReference>
<keyword evidence="9" id="KW-1185">Reference proteome</keyword>
<comment type="caution">
    <text evidence="8">The sequence shown here is derived from an EMBL/GenBank/DDBJ whole genome shotgun (WGS) entry which is preliminary data.</text>
</comment>
<evidence type="ECO:0000256" key="1">
    <source>
        <dbReference type="ARBA" id="ARBA00022527"/>
    </source>
</evidence>
<dbReference type="GO" id="GO:0004674">
    <property type="term" value="F:protein serine/threonine kinase activity"/>
    <property type="evidence" value="ECO:0007669"/>
    <property type="project" value="UniProtKB-KW"/>
</dbReference>
<dbReference type="Gene3D" id="1.10.510.10">
    <property type="entry name" value="Transferase(Phosphotransferase) domain 1"/>
    <property type="match status" value="1"/>
</dbReference>
<dbReference type="SUPFAM" id="SSF56112">
    <property type="entry name" value="Protein kinase-like (PK-like)"/>
    <property type="match status" value="1"/>
</dbReference>
<reference evidence="8 9" key="1">
    <citation type="submission" date="2016-12" db="EMBL/GenBank/DDBJ databases">
        <title>The genomes of Aspergillus section Nigri reveals drivers in fungal speciation.</title>
        <authorList>
            <consortium name="DOE Joint Genome Institute"/>
            <person name="Vesth T.C."/>
            <person name="Nybo J."/>
            <person name="Theobald S."/>
            <person name="Brandl J."/>
            <person name="Frisvad J.C."/>
            <person name="Nielsen K.F."/>
            <person name="Lyhne E.K."/>
            <person name="Kogle M.E."/>
            <person name="Kuo A."/>
            <person name="Riley R."/>
            <person name="Clum A."/>
            <person name="Nolan M."/>
            <person name="Lipzen A."/>
            <person name="Salamov A."/>
            <person name="Henrissat B."/>
            <person name="Wiebenga A."/>
            <person name="De Vries R.P."/>
            <person name="Grigoriev I.V."/>
            <person name="Mortensen U.H."/>
            <person name="Andersen M.R."/>
            <person name="Baker S.E."/>
        </authorList>
    </citation>
    <scope>NUCLEOTIDE SEQUENCE [LARGE SCALE GENOMIC DNA]</scope>
    <source>
        <strain evidence="8 9">CBS 115572</strain>
    </source>
</reference>
<protein>
    <submittedName>
        <fullName evidence="8">Serine protein kinase</fullName>
    </submittedName>
</protein>
<evidence type="ECO:0000256" key="3">
    <source>
        <dbReference type="ARBA" id="ARBA00022741"/>
    </source>
</evidence>
<accession>A0A317XC99</accession>
<dbReference type="STRING" id="1450535.A0A317XC99"/>
<organism evidence="8 9">
    <name type="scientific">Aspergillus sclerotioniger CBS 115572</name>
    <dbReference type="NCBI Taxonomy" id="1450535"/>
    <lineage>
        <taxon>Eukaryota</taxon>
        <taxon>Fungi</taxon>
        <taxon>Dikarya</taxon>
        <taxon>Ascomycota</taxon>
        <taxon>Pezizomycotina</taxon>
        <taxon>Eurotiomycetes</taxon>
        <taxon>Eurotiomycetidae</taxon>
        <taxon>Eurotiales</taxon>
        <taxon>Aspergillaceae</taxon>
        <taxon>Aspergillus</taxon>
        <taxon>Aspergillus subgen. Circumdati</taxon>
    </lineage>
</organism>
<dbReference type="PROSITE" id="PS50011">
    <property type="entry name" value="PROTEIN_KINASE_DOM"/>
    <property type="match status" value="1"/>
</dbReference>
<dbReference type="InterPro" id="IPR051175">
    <property type="entry name" value="CLK_kinases"/>
</dbReference>
<gene>
    <name evidence="8" type="ORF">BO94DRAFT_453838</name>
</gene>
<evidence type="ECO:0000313" key="8">
    <source>
        <dbReference type="EMBL" id="PWY96163.1"/>
    </source>
</evidence>
<evidence type="ECO:0000313" key="9">
    <source>
        <dbReference type="Proteomes" id="UP000246702"/>
    </source>
</evidence>
<dbReference type="PANTHER" id="PTHR45646:SF11">
    <property type="entry name" value="SERINE_THREONINE-PROTEIN KINASE DOA"/>
    <property type="match status" value="1"/>
</dbReference>
<evidence type="ECO:0000256" key="6">
    <source>
        <dbReference type="PROSITE-ProRule" id="PRU10141"/>
    </source>
</evidence>
<feature type="binding site" evidence="6">
    <location>
        <position position="66"/>
    </location>
    <ligand>
        <name>ATP</name>
        <dbReference type="ChEBI" id="CHEBI:30616"/>
    </ligand>
</feature>
<name>A0A317XC99_9EURO</name>
<dbReference type="InterPro" id="IPR017441">
    <property type="entry name" value="Protein_kinase_ATP_BS"/>
</dbReference>